<sequence>MGKTKRHSIDPEYIKKKIRKITKKIGTSRRNLDFTTTIYVARTHNTTTTTAPTTNATATANTTTSEYKQILNKGLQTEGNIEQIPEEFLAALGNEGEEKSKRRTNTKRTAAQIQGTANKAPSTASKPLNWRGPSHYQTTNQGAAVAETYEASYYQPDTSPPCTNSGKQHHGEPASDAIRPGKTTRCTNNLPWLQGCYRGSIHKKRRSCSLR</sequence>
<gene>
    <name evidence="1" type="ORF">MSG28_006310</name>
</gene>
<dbReference type="EMBL" id="CM046110">
    <property type="protein sequence ID" value="KAI8422492.1"/>
    <property type="molecule type" value="Genomic_DNA"/>
</dbReference>
<comment type="caution">
    <text evidence="1">The sequence shown here is derived from an EMBL/GenBank/DDBJ whole genome shotgun (WGS) entry which is preliminary data.</text>
</comment>
<reference evidence="1 2" key="1">
    <citation type="journal article" date="2022" name="Genome Biol. Evol.">
        <title>The Spruce Budworm Genome: Reconstructing the Evolutionary History of Antifreeze Proteins.</title>
        <authorList>
            <person name="Beliveau C."/>
            <person name="Gagne P."/>
            <person name="Picq S."/>
            <person name="Vernygora O."/>
            <person name="Keeling C.I."/>
            <person name="Pinkney K."/>
            <person name="Doucet D."/>
            <person name="Wen F."/>
            <person name="Johnston J.S."/>
            <person name="Maaroufi H."/>
            <person name="Boyle B."/>
            <person name="Laroche J."/>
            <person name="Dewar K."/>
            <person name="Juretic N."/>
            <person name="Blackburn G."/>
            <person name="Nisole A."/>
            <person name="Brunet B."/>
            <person name="Brandao M."/>
            <person name="Lumley L."/>
            <person name="Duan J."/>
            <person name="Quan G."/>
            <person name="Lucarotti C.J."/>
            <person name="Roe A.D."/>
            <person name="Sperling F.A.H."/>
            <person name="Levesque R.C."/>
            <person name="Cusson M."/>
        </authorList>
    </citation>
    <scope>NUCLEOTIDE SEQUENCE [LARGE SCALE GENOMIC DNA]</scope>
    <source>
        <strain evidence="1">Glfc:IPQL:Cfum</strain>
    </source>
</reference>
<keyword evidence="2" id="KW-1185">Reference proteome</keyword>
<evidence type="ECO:0000313" key="1">
    <source>
        <dbReference type="EMBL" id="KAI8422492.1"/>
    </source>
</evidence>
<organism evidence="1 2">
    <name type="scientific">Choristoneura fumiferana</name>
    <name type="common">Spruce budworm moth</name>
    <name type="synonym">Archips fumiferana</name>
    <dbReference type="NCBI Taxonomy" id="7141"/>
    <lineage>
        <taxon>Eukaryota</taxon>
        <taxon>Metazoa</taxon>
        <taxon>Ecdysozoa</taxon>
        <taxon>Arthropoda</taxon>
        <taxon>Hexapoda</taxon>
        <taxon>Insecta</taxon>
        <taxon>Pterygota</taxon>
        <taxon>Neoptera</taxon>
        <taxon>Endopterygota</taxon>
        <taxon>Lepidoptera</taxon>
        <taxon>Glossata</taxon>
        <taxon>Ditrysia</taxon>
        <taxon>Tortricoidea</taxon>
        <taxon>Tortricidae</taxon>
        <taxon>Tortricinae</taxon>
        <taxon>Choristoneura</taxon>
    </lineage>
</organism>
<evidence type="ECO:0000313" key="2">
    <source>
        <dbReference type="Proteomes" id="UP001064048"/>
    </source>
</evidence>
<accession>A0ACC0JEG5</accession>
<name>A0ACC0JEG5_CHOFU</name>
<dbReference type="Proteomes" id="UP001064048">
    <property type="component" value="Chromosome 10"/>
</dbReference>
<proteinExistence type="predicted"/>
<protein>
    <submittedName>
        <fullName evidence="1">Uncharacterized protein</fullName>
    </submittedName>
</protein>